<gene>
    <name evidence="7" type="ORF">Col01nite_07450</name>
</gene>
<evidence type="ECO:0000256" key="1">
    <source>
        <dbReference type="ARBA" id="ARBA00004202"/>
    </source>
</evidence>
<comment type="caution">
    <text evidence="7">The sequence shown here is derived from an EMBL/GenBank/DDBJ whole genome shotgun (WGS) entry which is preliminary data.</text>
</comment>
<accession>A0ABQ4D788</accession>
<dbReference type="InterPro" id="IPR027417">
    <property type="entry name" value="P-loop_NTPase"/>
</dbReference>
<sequence>MTGVDTPDDLDSPIVPHSPAVEVAGLVKRYDGRTVVDGLDLTAEAGAVTAVLGPNGAGKTTTVECCEGLRRPDGGTVRVLGLDPVADAGVLRPRVGVMLQDGGLPSGARAHEVLAHVARMYASPAPLAPLVERLGLDAFARTTVRRLSGGQRQRLALAVAVVGRPRVLFLDEPSAGMDPHARRAVWELVREHRDAGVAVVLTTHLMEEAEGLADRVVVVDHGRVVAQGTVPELLAAGQPGSPHVADGSPGAAVPGRLRLRTATPVVAADLAAALGGSHVVEERTTGSYELVGPVTPETVARATAWLARHGVQLTQLDLGRRTLEDVFLELTGRSLR</sequence>
<evidence type="ECO:0000256" key="5">
    <source>
        <dbReference type="ARBA" id="ARBA00023251"/>
    </source>
</evidence>
<evidence type="ECO:0000256" key="2">
    <source>
        <dbReference type="ARBA" id="ARBA00022448"/>
    </source>
</evidence>
<organism evidence="7 8">
    <name type="scientific">Cellulomonas oligotrophica</name>
    <dbReference type="NCBI Taxonomy" id="931536"/>
    <lineage>
        <taxon>Bacteria</taxon>
        <taxon>Bacillati</taxon>
        <taxon>Actinomycetota</taxon>
        <taxon>Actinomycetes</taxon>
        <taxon>Micrococcales</taxon>
        <taxon>Cellulomonadaceae</taxon>
        <taxon>Cellulomonas</taxon>
    </lineage>
</organism>
<dbReference type="PROSITE" id="PS50893">
    <property type="entry name" value="ABC_TRANSPORTER_2"/>
    <property type="match status" value="1"/>
</dbReference>
<protein>
    <submittedName>
        <fullName evidence="7">ABC transporter ATP-binding protein</fullName>
    </submittedName>
</protein>
<dbReference type="PROSITE" id="PS00211">
    <property type="entry name" value="ABC_TRANSPORTER_1"/>
    <property type="match status" value="1"/>
</dbReference>
<dbReference type="InterPro" id="IPR003593">
    <property type="entry name" value="AAA+_ATPase"/>
</dbReference>
<dbReference type="SMART" id="SM00382">
    <property type="entry name" value="AAA"/>
    <property type="match status" value="1"/>
</dbReference>
<evidence type="ECO:0000313" key="8">
    <source>
        <dbReference type="Proteomes" id="UP000618382"/>
    </source>
</evidence>
<dbReference type="PANTHER" id="PTHR42711">
    <property type="entry name" value="ABC TRANSPORTER ATP-BINDING PROTEIN"/>
    <property type="match status" value="1"/>
</dbReference>
<evidence type="ECO:0000256" key="3">
    <source>
        <dbReference type="ARBA" id="ARBA00022741"/>
    </source>
</evidence>
<dbReference type="Proteomes" id="UP000618382">
    <property type="component" value="Unassembled WGS sequence"/>
</dbReference>
<keyword evidence="4 7" id="KW-0067">ATP-binding</keyword>
<keyword evidence="5" id="KW-0046">Antibiotic resistance</keyword>
<dbReference type="PANTHER" id="PTHR42711:SF16">
    <property type="entry name" value="ABC TRANSPORTER ATP-BINDING PROTEIN"/>
    <property type="match status" value="1"/>
</dbReference>
<dbReference type="CDD" id="cd03230">
    <property type="entry name" value="ABC_DR_subfamily_A"/>
    <property type="match status" value="1"/>
</dbReference>
<reference evidence="7 8" key="1">
    <citation type="submission" date="2021-01" db="EMBL/GenBank/DDBJ databases">
        <title>Whole genome shotgun sequence of Cellulomonas oligotrophica NBRC 109435.</title>
        <authorList>
            <person name="Komaki H."/>
            <person name="Tamura T."/>
        </authorList>
    </citation>
    <scope>NUCLEOTIDE SEQUENCE [LARGE SCALE GENOMIC DNA]</scope>
    <source>
        <strain evidence="7 8">NBRC 109435</strain>
    </source>
</reference>
<dbReference type="InterPro" id="IPR017871">
    <property type="entry name" value="ABC_transporter-like_CS"/>
</dbReference>
<dbReference type="InterPro" id="IPR003439">
    <property type="entry name" value="ABC_transporter-like_ATP-bd"/>
</dbReference>
<feature type="domain" description="ABC transporter" evidence="6">
    <location>
        <begin position="21"/>
        <end position="246"/>
    </location>
</feature>
<dbReference type="SUPFAM" id="SSF52540">
    <property type="entry name" value="P-loop containing nucleoside triphosphate hydrolases"/>
    <property type="match status" value="1"/>
</dbReference>
<dbReference type="GO" id="GO:0005524">
    <property type="term" value="F:ATP binding"/>
    <property type="evidence" value="ECO:0007669"/>
    <property type="project" value="UniProtKB-KW"/>
</dbReference>
<evidence type="ECO:0000256" key="4">
    <source>
        <dbReference type="ARBA" id="ARBA00022840"/>
    </source>
</evidence>
<evidence type="ECO:0000259" key="6">
    <source>
        <dbReference type="PROSITE" id="PS50893"/>
    </source>
</evidence>
<keyword evidence="8" id="KW-1185">Reference proteome</keyword>
<dbReference type="InterPro" id="IPR050763">
    <property type="entry name" value="ABC_transporter_ATP-binding"/>
</dbReference>
<name>A0ABQ4D788_9CELL</name>
<comment type="subcellular location">
    <subcellularLocation>
        <location evidence="1">Cell membrane</location>
        <topology evidence="1">Peripheral membrane protein</topology>
    </subcellularLocation>
</comment>
<dbReference type="Gene3D" id="3.40.50.300">
    <property type="entry name" value="P-loop containing nucleotide triphosphate hydrolases"/>
    <property type="match status" value="1"/>
</dbReference>
<dbReference type="Pfam" id="PF00005">
    <property type="entry name" value="ABC_tran"/>
    <property type="match status" value="1"/>
</dbReference>
<proteinExistence type="predicted"/>
<keyword evidence="2" id="KW-0813">Transport</keyword>
<evidence type="ECO:0000313" key="7">
    <source>
        <dbReference type="EMBL" id="GIG31586.1"/>
    </source>
</evidence>
<dbReference type="EMBL" id="BONN01000002">
    <property type="protein sequence ID" value="GIG31586.1"/>
    <property type="molecule type" value="Genomic_DNA"/>
</dbReference>
<keyword evidence="3" id="KW-0547">Nucleotide-binding</keyword>